<dbReference type="PANTHER" id="PTHR34582:SF6">
    <property type="entry name" value="UPF0702 TRANSMEMBRANE PROTEIN YCAP"/>
    <property type="match status" value="1"/>
</dbReference>
<feature type="transmembrane region" description="Helical" evidence="7">
    <location>
        <begin position="20"/>
        <end position="40"/>
    </location>
</feature>
<feature type="transmembrane region" description="Helical" evidence="7">
    <location>
        <begin position="78"/>
        <end position="99"/>
    </location>
</feature>
<dbReference type="InterPro" id="IPR023090">
    <property type="entry name" value="UPF0702_alpha/beta_dom_sf"/>
</dbReference>
<keyword evidence="10" id="KW-1185">Reference proteome</keyword>
<keyword evidence="6 7" id="KW-0472">Membrane</keyword>
<dbReference type="InterPro" id="IPR007353">
    <property type="entry name" value="DUF421"/>
</dbReference>
<dbReference type="RefSeq" id="WP_252818267.1">
    <property type="nucleotide sequence ID" value="NZ_JAMXQS010000004.1"/>
</dbReference>
<dbReference type="EMBL" id="JAMXQS010000004">
    <property type="protein sequence ID" value="MCO6050016.1"/>
    <property type="molecule type" value="Genomic_DNA"/>
</dbReference>
<organism evidence="9 10">
    <name type="scientific">Mesorhizobium liriopis</name>
    <dbReference type="NCBI Taxonomy" id="2953882"/>
    <lineage>
        <taxon>Bacteria</taxon>
        <taxon>Pseudomonadati</taxon>
        <taxon>Pseudomonadota</taxon>
        <taxon>Alphaproteobacteria</taxon>
        <taxon>Hyphomicrobiales</taxon>
        <taxon>Phyllobacteriaceae</taxon>
        <taxon>Mesorhizobium</taxon>
    </lineage>
</organism>
<comment type="caution">
    <text evidence="9">The sequence shown here is derived from an EMBL/GenBank/DDBJ whole genome shotgun (WGS) entry which is preliminary data.</text>
</comment>
<dbReference type="Pfam" id="PF04239">
    <property type="entry name" value="DUF421"/>
    <property type="match status" value="1"/>
</dbReference>
<evidence type="ECO:0000313" key="10">
    <source>
        <dbReference type="Proteomes" id="UP001205906"/>
    </source>
</evidence>
<evidence type="ECO:0000256" key="4">
    <source>
        <dbReference type="ARBA" id="ARBA00022692"/>
    </source>
</evidence>
<evidence type="ECO:0000259" key="8">
    <source>
        <dbReference type="Pfam" id="PF04239"/>
    </source>
</evidence>
<evidence type="ECO:0000256" key="1">
    <source>
        <dbReference type="ARBA" id="ARBA00004651"/>
    </source>
</evidence>
<protein>
    <submittedName>
        <fullName evidence="9">DUF421 domain-containing protein</fullName>
    </submittedName>
</protein>
<dbReference type="Proteomes" id="UP001205906">
    <property type="component" value="Unassembled WGS sequence"/>
</dbReference>
<keyword evidence="3" id="KW-1003">Cell membrane</keyword>
<accession>A0ABT1C7Q7</accession>
<evidence type="ECO:0000256" key="2">
    <source>
        <dbReference type="ARBA" id="ARBA00006448"/>
    </source>
</evidence>
<name>A0ABT1C7Q7_9HYPH</name>
<sequence length="191" mass="21451">MEWGTELIRVLFGEEDTQSTLFYLEIALRTVVMYGYTLFLTRMVGQGGIGQIGPFEFVLVIAVGSAAGDPMFYPEVGLAQGILVITMVIILHRATGALVQRWRSVEDMIEGRPLQVLEKGRVLKDRLGSGTLTERELFALLRLEGVRDTGEVECAFFEPNGRLSVFRYPKEEQKPVRPTIPDDAATRFSHR</sequence>
<evidence type="ECO:0000256" key="7">
    <source>
        <dbReference type="SAM" id="Phobius"/>
    </source>
</evidence>
<keyword evidence="4 7" id="KW-0812">Transmembrane</keyword>
<dbReference type="PANTHER" id="PTHR34582">
    <property type="entry name" value="UPF0702 TRANSMEMBRANE PROTEIN YCAP"/>
    <property type="match status" value="1"/>
</dbReference>
<dbReference type="Gene3D" id="3.30.240.20">
    <property type="entry name" value="bsu07140 like domains"/>
    <property type="match status" value="1"/>
</dbReference>
<keyword evidence="5 7" id="KW-1133">Transmembrane helix</keyword>
<feature type="transmembrane region" description="Helical" evidence="7">
    <location>
        <begin position="52"/>
        <end position="72"/>
    </location>
</feature>
<evidence type="ECO:0000256" key="6">
    <source>
        <dbReference type="ARBA" id="ARBA00023136"/>
    </source>
</evidence>
<evidence type="ECO:0000313" key="9">
    <source>
        <dbReference type="EMBL" id="MCO6050016.1"/>
    </source>
</evidence>
<comment type="similarity">
    <text evidence="2">Belongs to the UPF0702 family.</text>
</comment>
<gene>
    <name evidence="9" type="ORF">NGM99_09445</name>
</gene>
<evidence type="ECO:0000256" key="5">
    <source>
        <dbReference type="ARBA" id="ARBA00022989"/>
    </source>
</evidence>
<evidence type="ECO:0000256" key="3">
    <source>
        <dbReference type="ARBA" id="ARBA00022475"/>
    </source>
</evidence>
<comment type="subcellular location">
    <subcellularLocation>
        <location evidence="1">Cell membrane</location>
        <topology evidence="1">Multi-pass membrane protein</topology>
    </subcellularLocation>
</comment>
<proteinExistence type="inferred from homology"/>
<feature type="domain" description="YetF C-terminal" evidence="8">
    <location>
        <begin position="101"/>
        <end position="181"/>
    </location>
</feature>
<reference evidence="9 10" key="1">
    <citation type="submission" date="2022-06" db="EMBL/GenBank/DDBJ databases">
        <title>Mesorhizobium sp. strain RP14 Genome sequencing and assembly.</title>
        <authorList>
            <person name="Kim I."/>
        </authorList>
    </citation>
    <scope>NUCLEOTIDE SEQUENCE [LARGE SCALE GENOMIC DNA]</scope>
    <source>
        <strain evidence="10">RP14(2022)</strain>
    </source>
</reference>